<dbReference type="EMBL" id="BARS01007499">
    <property type="protein sequence ID" value="GAF83793.1"/>
    <property type="molecule type" value="Genomic_DNA"/>
</dbReference>
<reference evidence="1" key="1">
    <citation type="journal article" date="2014" name="Front. Microbiol.">
        <title>High frequency of phylogenetically diverse reductive dehalogenase-homologous genes in deep subseafloor sedimentary metagenomes.</title>
        <authorList>
            <person name="Kawai M."/>
            <person name="Futagami T."/>
            <person name="Toyoda A."/>
            <person name="Takaki Y."/>
            <person name="Nishi S."/>
            <person name="Hori S."/>
            <person name="Arai W."/>
            <person name="Tsubouchi T."/>
            <person name="Morono Y."/>
            <person name="Uchiyama I."/>
            <person name="Ito T."/>
            <person name="Fujiyama A."/>
            <person name="Inagaki F."/>
            <person name="Takami H."/>
        </authorList>
    </citation>
    <scope>NUCLEOTIDE SEQUENCE</scope>
    <source>
        <strain evidence="1">Expedition CK06-06</strain>
    </source>
</reference>
<gene>
    <name evidence="1" type="ORF">S01H1_14421</name>
</gene>
<sequence>MKKQLAVLLIALMLTGIALSVSADPIDVGGNSAPSLPGPVVHELGSLEFNALCTPIDVGGN</sequence>
<comment type="caution">
    <text evidence="1">The sequence shown here is derived from an EMBL/GenBank/DDBJ whole genome shotgun (WGS) entry which is preliminary data.</text>
</comment>
<dbReference type="AlphaFoldDB" id="X0SRP0"/>
<proteinExistence type="predicted"/>
<organism evidence="1">
    <name type="scientific">marine sediment metagenome</name>
    <dbReference type="NCBI Taxonomy" id="412755"/>
    <lineage>
        <taxon>unclassified sequences</taxon>
        <taxon>metagenomes</taxon>
        <taxon>ecological metagenomes</taxon>
    </lineage>
</organism>
<name>X0SRP0_9ZZZZ</name>
<protein>
    <submittedName>
        <fullName evidence="1">Uncharacterized protein</fullName>
    </submittedName>
</protein>
<accession>X0SRP0</accession>
<evidence type="ECO:0000313" key="1">
    <source>
        <dbReference type="EMBL" id="GAF83793.1"/>
    </source>
</evidence>